<gene>
    <name evidence="2" type="ORF">PBK173_000197400</name>
    <name evidence="4" type="ORF">PBNK65E_000189200</name>
    <name evidence="3" type="ORF">PBNK65NY_000188300</name>
    <name evidence="6" type="ORF">PBSP11A_000188200</name>
    <name evidence="5" type="ORF">PBSP11RLL_000188200</name>
</gene>
<dbReference type="Proteomes" id="UP000219974">
    <property type="component" value="Chromosome 9"/>
</dbReference>
<evidence type="ECO:0000313" key="6">
    <source>
        <dbReference type="EMBL" id="SCO61878.1"/>
    </source>
</evidence>
<dbReference type="EMBL" id="LT160029">
    <property type="protein sequence ID" value="CXI42166.1"/>
    <property type="molecule type" value="Genomic_DNA"/>
</dbReference>
<dbReference type="VEuPathDB" id="PlasmoDB:PBANKA_0916900"/>
<name>A0A113RML1_PLABE</name>
<accession>A0A113RML1</accession>
<dbReference type="OrthoDB" id="372575at2759"/>
<evidence type="ECO:0000313" key="3">
    <source>
        <dbReference type="EMBL" id="SCM22053.1"/>
    </source>
</evidence>
<evidence type="ECO:0000313" key="8">
    <source>
        <dbReference type="Proteomes" id="UP000219860"/>
    </source>
</evidence>
<evidence type="ECO:0000256" key="1">
    <source>
        <dbReference type="SAM" id="MobiDB-lite"/>
    </source>
</evidence>
<sequence>MECFLFDSFTLSTINTFIVLDIIIKVLKKKEKGKWRGKETILYLGNKILIDTFPPNYNFILDFLNVLIEEKTKASNYINNTNNNNNNSSNDNSNNNNVRKNDDNGGNKFIWNVKKVKNYKRGNIKEINYFNINRNSHITMGELKHILKNMHIKYVDNEMHLSNLLFKLNKDKKYNLIIINLAFFFLKDKLKLNSFIQGISHFTTNLTLNNKTNINNLGNTNNFTSSFTPKQIYIDSFIQKEMCDDLFLKNIMNIHFQYSFFVNFFEHLNYIDNFFIFSKKKRSKSEREVPEINDMNVNNETNKVNNNISSLYSNRSEQKEEIIKNDDIIYYGNNFINYNKSPSYRKRTYTENILIDMEKKKMKKNNDFDDKKINETDKWKSEISHIRTVKNNHPIKCVYSINSINKEKKKKKKLYIFDMFPKSESYKIMYMGMLSLYFNYVYLIS</sequence>
<feature type="compositionally biased region" description="Low complexity" evidence="1">
    <location>
        <begin position="78"/>
        <end position="98"/>
    </location>
</feature>
<dbReference type="AlphaFoldDB" id="A0A113RML1"/>
<protein>
    <submittedName>
        <fullName evidence="2">Uncharacterized protein</fullName>
    </submittedName>
</protein>
<dbReference type="Proteomes" id="UP000069549">
    <property type="component" value="Chromosome 9"/>
</dbReference>
<proteinExistence type="predicted"/>
<evidence type="ECO:0000313" key="10">
    <source>
        <dbReference type="Proteomes" id="UP000220214"/>
    </source>
</evidence>
<evidence type="ECO:0000313" key="7">
    <source>
        <dbReference type="Proteomes" id="UP000069549"/>
    </source>
</evidence>
<dbReference type="EMBL" id="LT614635">
    <property type="protein sequence ID" value="SCN25249.1"/>
    <property type="molecule type" value="Genomic_DNA"/>
</dbReference>
<evidence type="ECO:0000313" key="5">
    <source>
        <dbReference type="EMBL" id="SCO60235.1"/>
    </source>
</evidence>
<dbReference type="EMBL" id="LT608257">
    <property type="protein sequence ID" value="SCO61878.1"/>
    <property type="molecule type" value="Genomic_DNA"/>
</dbReference>
<dbReference type="EMBL" id="LT608273">
    <property type="protein sequence ID" value="SCO60235.1"/>
    <property type="molecule type" value="Genomic_DNA"/>
</dbReference>
<evidence type="ECO:0000313" key="4">
    <source>
        <dbReference type="EMBL" id="SCN25249.1"/>
    </source>
</evidence>
<organism evidence="2 7">
    <name type="scientific">Plasmodium berghei</name>
    <dbReference type="NCBI Taxonomy" id="5821"/>
    <lineage>
        <taxon>Eukaryota</taxon>
        <taxon>Sar</taxon>
        <taxon>Alveolata</taxon>
        <taxon>Apicomplexa</taxon>
        <taxon>Aconoidasida</taxon>
        <taxon>Haemosporida</taxon>
        <taxon>Plasmodiidae</taxon>
        <taxon>Plasmodium</taxon>
        <taxon>Plasmodium (Vinckeia)</taxon>
    </lineage>
</organism>
<dbReference type="OMA" id="DINHCDI"/>
<reference evidence="2 7" key="1">
    <citation type="submission" date="2016-02" db="EMBL/GenBank/DDBJ databases">
        <authorList>
            <consortium name="Pathogen Informatics"/>
        </authorList>
    </citation>
    <scope>NUCLEOTIDE SEQUENCE [LARGE SCALE GENOMIC DNA]</scope>
    <source>
        <strain evidence="2 7">K173</strain>
        <strain evidence="3 11">NK65 ny</strain>
        <strain evidence="4 10">NK65e</strain>
        <strain evidence="6 8">SP11 Antwerpcl1</strain>
        <strain evidence="5 9">SP11 RLL</strain>
    </source>
</reference>
<evidence type="ECO:0000313" key="9">
    <source>
        <dbReference type="Proteomes" id="UP000219974"/>
    </source>
</evidence>
<dbReference type="Proteomes" id="UP000516480">
    <property type="component" value="Chromosome 9"/>
</dbReference>
<feature type="region of interest" description="Disordered" evidence="1">
    <location>
        <begin position="78"/>
        <end position="106"/>
    </location>
</feature>
<evidence type="ECO:0000313" key="2">
    <source>
        <dbReference type="EMBL" id="CXI42166.1"/>
    </source>
</evidence>
<dbReference type="Proteomes" id="UP000219860">
    <property type="component" value="Chromosome 9"/>
</dbReference>
<dbReference type="EMBL" id="LT608145">
    <property type="protein sequence ID" value="SCM22053.1"/>
    <property type="molecule type" value="Genomic_DNA"/>
</dbReference>
<evidence type="ECO:0000313" key="11">
    <source>
        <dbReference type="Proteomes" id="UP000516480"/>
    </source>
</evidence>
<dbReference type="Proteomes" id="UP000220214">
    <property type="component" value="Chromosome 9"/>
</dbReference>